<reference evidence="3" key="2">
    <citation type="submission" date="2021-01" db="UniProtKB">
        <authorList>
            <consortium name="EnsemblPlants"/>
        </authorList>
    </citation>
    <scope>IDENTIFICATION</scope>
</reference>
<dbReference type="SUPFAM" id="SSF57850">
    <property type="entry name" value="RING/U-box"/>
    <property type="match status" value="1"/>
</dbReference>
<organism evidence="3 4">
    <name type="scientific">Quercus lobata</name>
    <name type="common">Valley oak</name>
    <dbReference type="NCBI Taxonomy" id="97700"/>
    <lineage>
        <taxon>Eukaryota</taxon>
        <taxon>Viridiplantae</taxon>
        <taxon>Streptophyta</taxon>
        <taxon>Embryophyta</taxon>
        <taxon>Tracheophyta</taxon>
        <taxon>Spermatophyta</taxon>
        <taxon>Magnoliopsida</taxon>
        <taxon>eudicotyledons</taxon>
        <taxon>Gunneridae</taxon>
        <taxon>Pentapetalae</taxon>
        <taxon>rosids</taxon>
        <taxon>fabids</taxon>
        <taxon>Fagales</taxon>
        <taxon>Fagaceae</taxon>
        <taxon>Quercus</taxon>
    </lineage>
</organism>
<dbReference type="Gene3D" id="3.30.40.10">
    <property type="entry name" value="Zinc/RING finger domain, C3HC4 (zinc finger)"/>
    <property type="match status" value="1"/>
</dbReference>
<dbReference type="InParanoid" id="A0A7N2MSJ7"/>
<evidence type="ECO:0000256" key="1">
    <source>
        <dbReference type="PROSITE-ProRule" id="PRU00175"/>
    </source>
</evidence>
<protein>
    <recommendedName>
        <fullName evidence="2">RING-type domain-containing protein</fullName>
    </recommendedName>
</protein>
<sequence>MMSTFHKQFNKLLLASLVWIHYVISIATLFKQVVLSSFLFHSFSKQYYEHDMPEFSEELSINLYKRKPGTREEVECAVCMCEIEEGEEIRQLTCDHLFHRVCLDRWLGYKRLTCPLCRGSLFPCTTIAESGVVLSSFLFHSFSKQYYEHDMPEISEELSINLYKRKPGTREEVECAVYLKNMRDSETSRATVYNQIRKRYGRRNESLKKVRVNRSEIREIETGLVSDCEVRQR</sequence>
<keyword evidence="1" id="KW-0862">Zinc</keyword>
<keyword evidence="1" id="KW-0479">Metal-binding</keyword>
<dbReference type="CDD" id="cd16454">
    <property type="entry name" value="RING-H2_PA-TM-RING"/>
    <property type="match status" value="1"/>
</dbReference>
<dbReference type="PROSITE" id="PS50089">
    <property type="entry name" value="ZF_RING_2"/>
    <property type="match status" value="1"/>
</dbReference>
<dbReference type="InterPro" id="IPR001841">
    <property type="entry name" value="Znf_RING"/>
</dbReference>
<keyword evidence="4" id="KW-1185">Reference proteome</keyword>
<dbReference type="PANTHER" id="PTHR47662">
    <property type="entry name" value="RING-TYPE DOMAIN-CONTAINING PROTEIN"/>
    <property type="match status" value="1"/>
</dbReference>
<keyword evidence="1" id="KW-0863">Zinc-finger</keyword>
<dbReference type="Gramene" id="QL10p047161:mrna">
    <property type="protein sequence ID" value="QL10p047161:mrna"/>
    <property type="gene ID" value="QL10p047161"/>
</dbReference>
<dbReference type="SMART" id="SM00184">
    <property type="entry name" value="RING"/>
    <property type="match status" value="1"/>
</dbReference>
<evidence type="ECO:0000259" key="2">
    <source>
        <dbReference type="PROSITE" id="PS50089"/>
    </source>
</evidence>
<proteinExistence type="predicted"/>
<dbReference type="GO" id="GO:0008270">
    <property type="term" value="F:zinc ion binding"/>
    <property type="evidence" value="ECO:0007669"/>
    <property type="project" value="UniProtKB-KW"/>
</dbReference>
<dbReference type="PANTHER" id="PTHR47662:SF1">
    <property type="entry name" value="RING-TYPE DOMAIN-CONTAINING PROTEIN"/>
    <property type="match status" value="1"/>
</dbReference>
<evidence type="ECO:0000313" key="3">
    <source>
        <dbReference type="EnsemblPlants" id="QL10p047161:mrna"/>
    </source>
</evidence>
<dbReference type="EMBL" id="LRBV02000010">
    <property type="status" value="NOT_ANNOTATED_CDS"/>
    <property type="molecule type" value="Genomic_DNA"/>
</dbReference>
<evidence type="ECO:0000313" key="4">
    <source>
        <dbReference type="Proteomes" id="UP000594261"/>
    </source>
</evidence>
<dbReference type="AlphaFoldDB" id="A0A7N2MSJ7"/>
<name>A0A7N2MSJ7_QUELO</name>
<dbReference type="Proteomes" id="UP000594261">
    <property type="component" value="Chromosome 10"/>
</dbReference>
<dbReference type="Pfam" id="PF13639">
    <property type="entry name" value="zf-RING_2"/>
    <property type="match status" value="1"/>
</dbReference>
<reference evidence="3 4" key="1">
    <citation type="journal article" date="2016" name="G3 (Bethesda)">
        <title>First Draft Assembly and Annotation of the Genome of a California Endemic Oak Quercus lobata Nee (Fagaceae).</title>
        <authorList>
            <person name="Sork V.L."/>
            <person name="Fitz-Gibbon S.T."/>
            <person name="Puiu D."/>
            <person name="Crepeau M."/>
            <person name="Gugger P.F."/>
            <person name="Sherman R."/>
            <person name="Stevens K."/>
            <person name="Langley C.H."/>
            <person name="Pellegrini M."/>
            <person name="Salzberg S.L."/>
        </authorList>
    </citation>
    <scope>NUCLEOTIDE SEQUENCE [LARGE SCALE GENOMIC DNA]</scope>
    <source>
        <strain evidence="3 4">cv. SW786</strain>
    </source>
</reference>
<dbReference type="EnsemblPlants" id="QL10p047161:mrna">
    <property type="protein sequence ID" value="QL10p047161:mrna"/>
    <property type="gene ID" value="QL10p047161"/>
</dbReference>
<accession>A0A7N2MSJ7</accession>
<feature type="domain" description="RING-type" evidence="2">
    <location>
        <begin position="76"/>
        <end position="118"/>
    </location>
</feature>
<dbReference type="InterPro" id="IPR013083">
    <property type="entry name" value="Znf_RING/FYVE/PHD"/>
</dbReference>